<dbReference type="OrthoDB" id="1441145at2"/>
<evidence type="ECO:0000313" key="1">
    <source>
        <dbReference type="EMBL" id="AMC10092.1"/>
    </source>
</evidence>
<keyword evidence="2" id="KW-1185">Reference proteome</keyword>
<evidence type="ECO:0000313" key="2">
    <source>
        <dbReference type="Proteomes" id="UP000059672"/>
    </source>
</evidence>
<reference evidence="1 2" key="2">
    <citation type="journal article" date="2016" name="Int. J. Syst. Evol. Microbiol.">
        <title>Lutibacter profundi sp. nov., isolated from a deep-sea hydrothermal system on the Arctic Mid-Ocean Ridge and emended description of the genus Lutibacter.</title>
        <authorList>
            <person name="Le Moine Bauer S."/>
            <person name="Roalkvam I."/>
            <person name="Steen I.H."/>
            <person name="Dahle H."/>
        </authorList>
    </citation>
    <scope>NUCLEOTIDE SEQUENCE [LARGE SCALE GENOMIC DNA]</scope>
    <source>
        <strain evidence="1 2">LP1</strain>
    </source>
</reference>
<dbReference type="EMBL" id="CP013355">
    <property type="protein sequence ID" value="AMC10092.1"/>
    <property type="molecule type" value="Genomic_DNA"/>
</dbReference>
<dbReference type="RefSeq" id="WP_068205810.1">
    <property type="nucleotide sequence ID" value="NZ_CP013355.1"/>
</dbReference>
<sequence>MKQVIPKQKVATFKHSIDYLHSKSKQWISEIKFIKVEQNFLKELLAEHIIGLCDSNNFTKAKLFLNGINHEKKLGDELINSIKEHNINLALLIEKVYLKKEDTIREKHELLKKEVKNYIENFKYIKEQVFELILLIMKKEKQQKLLAK</sequence>
<reference evidence="2" key="1">
    <citation type="submission" date="2015-12" db="EMBL/GenBank/DDBJ databases">
        <title>Complete genome sequence of Lutibacter profundus strain LP1.</title>
        <authorList>
            <person name="Wissuwa J."/>
            <person name="Le Moine Bauer S."/>
            <person name="Stokke R."/>
            <person name="Dahle H."/>
            <person name="Steen I.H."/>
        </authorList>
    </citation>
    <scope>NUCLEOTIDE SEQUENCE [LARGE SCALE GENOMIC DNA]</scope>
    <source>
        <strain evidence="2">LP1</strain>
    </source>
</reference>
<proteinExistence type="predicted"/>
<dbReference type="AlphaFoldDB" id="A0A109RP76"/>
<accession>A0A109RP76</accession>
<dbReference type="KEGG" id="lut:Lupro_01985"/>
<evidence type="ECO:0008006" key="3">
    <source>
        <dbReference type="Google" id="ProtNLM"/>
    </source>
</evidence>
<name>A0A109RP76_9FLAO</name>
<organism evidence="1 2">
    <name type="scientific">Lutibacter profundi</name>
    <dbReference type="NCBI Taxonomy" id="1622118"/>
    <lineage>
        <taxon>Bacteria</taxon>
        <taxon>Pseudomonadati</taxon>
        <taxon>Bacteroidota</taxon>
        <taxon>Flavobacteriia</taxon>
        <taxon>Flavobacteriales</taxon>
        <taxon>Flavobacteriaceae</taxon>
        <taxon>Lutibacter</taxon>
    </lineage>
</organism>
<gene>
    <name evidence="1" type="ORF">Lupro_01985</name>
</gene>
<protein>
    <recommendedName>
        <fullName evidence="3">DUF2383 domain-containing protein</fullName>
    </recommendedName>
</protein>
<dbReference type="Proteomes" id="UP000059672">
    <property type="component" value="Chromosome"/>
</dbReference>